<dbReference type="InterPro" id="IPR049804">
    <property type="entry name" value="Choice_anch_L"/>
</dbReference>
<dbReference type="AlphaFoldDB" id="A0A1L9NUX4"/>
<accession>A0A1L9NUX4</accession>
<dbReference type="Pfam" id="PF17963">
    <property type="entry name" value="Big_9"/>
    <property type="match status" value="1"/>
</dbReference>
<comment type="caution">
    <text evidence="3">The sequence shown here is derived from an EMBL/GenBank/DDBJ whole genome shotgun (WGS) entry which is preliminary data.</text>
</comment>
<organism evidence="3 4">
    <name type="scientific">Planktotalea frisia</name>
    <dbReference type="NCBI Taxonomy" id="696762"/>
    <lineage>
        <taxon>Bacteria</taxon>
        <taxon>Pseudomonadati</taxon>
        <taxon>Pseudomonadota</taxon>
        <taxon>Alphaproteobacteria</taxon>
        <taxon>Rhodobacterales</taxon>
        <taxon>Paracoccaceae</taxon>
        <taxon>Planktotalea</taxon>
    </lineage>
</organism>
<evidence type="ECO:0000313" key="4">
    <source>
        <dbReference type="Proteomes" id="UP000184514"/>
    </source>
</evidence>
<dbReference type="Pfam" id="PF13403">
    <property type="entry name" value="Hint_2"/>
    <property type="match status" value="1"/>
</dbReference>
<gene>
    <name evidence="3" type="ORF">PFRI_26790</name>
</gene>
<dbReference type="Gene3D" id="2.170.16.10">
    <property type="entry name" value="Hedgehog/Intein (Hint) domain"/>
    <property type="match status" value="1"/>
</dbReference>
<dbReference type="InterPro" id="IPR028992">
    <property type="entry name" value="Hedgehog/Intein_dom"/>
</dbReference>
<dbReference type="InterPro" id="IPR036844">
    <property type="entry name" value="Hint_dom_sf"/>
</dbReference>
<dbReference type="EMBL" id="MLCB01000156">
    <property type="protein sequence ID" value="OJI93100.1"/>
    <property type="molecule type" value="Genomic_DNA"/>
</dbReference>
<dbReference type="SUPFAM" id="SSF51294">
    <property type="entry name" value="Hedgehog/intein (Hint) domain"/>
    <property type="match status" value="1"/>
</dbReference>
<keyword evidence="4" id="KW-1185">Reference proteome</keyword>
<evidence type="ECO:0000259" key="2">
    <source>
        <dbReference type="Pfam" id="PF13403"/>
    </source>
</evidence>
<evidence type="ECO:0000313" key="3">
    <source>
        <dbReference type="EMBL" id="OJI93100.1"/>
    </source>
</evidence>
<sequence length="524" mass="55348">MPATGAELGYNTSASALAMANAIFGSGVTVTGASYTGDNRSSAIYSNGDALSPDATPGDTGVILSTGRADRFTQSNGDPNRATNTSTNTSGVKNDSDFNAAAGTSTYDASFLEVDFTSATAGFMTMQFIFASEEYPEYVNSLYQDMVGVWINGAQVEMSVGNGDTDPGNINAADNGNLFINNTSDDYNTEMDGFTVTLSLKIPINVGTNSVKIGVADVADSNYDSNLLIAADSIQSDVLAFDDSANVDPFGSKTIDVLANDTNNSGGTLTVTHINGQAVVVGSIITLGTGQTVELNADGTLTVVGDGDTENVNFTYAVESTTGETDTGFVLLNMVPCFVAGTLIETQEGKMPVEVLEAGDMILTRDQGYQPLRWIGQREVDATGKMAPVEIAANTFGTHSLLRVSPLHRILLQDEMAELLFGESEVLVAAKELVNDKTVRVREGGTVTYVHLLFDKHQIVVSNGLESESFLPGGQITNLFEEEAVAEICALFPELDPQTGEGYSKSARRILRKYEAELLLGSAA</sequence>
<proteinExistence type="predicted"/>
<dbReference type="OrthoDB" id="6305173at2"/>
<protein>
    <recommendedName>
        <fullName evidence="2">Hedgehog/Intein (Hint) domain-containing protein</fullName>
    </recommendedName>
</protein>
<dbReference type="NCBIfam" id="NF038133">
    <property type="entry name" value="choice_anch_L"/>
    <property type="match status" value="1"/>
</dbReference>
<dbReference type="STRING" id="696762.PFRI_26790"/>
<feature type="compositionally biased region" description="Polar residues" evidence="1">
    <location>
        <begin position="72"/>
        <end position="93"/>
    </location>
</feature>
<reference evidence="3 4" key="1">
    <citation type="submission" date="2016-10" db="EMBL/GenBank/DDBJ databases">
        <title>Genome sequence of Planktotalea frisia SH6-1.</title>
        <authorList>
            <person name="Poehlein A."/>
            <person name="Bakenhus I."/>
            <person name="Voget S."/>
            <person name="Brinkhoff T."/>
            <person name="Simon M."/>
        </authorList>
    </citation>
    <scope>NUCLEOTIDE SEQUENCE [LARGE SCALE GENOMIC DNA]</scope>
    <source>
        <strain evidence="3 4">SH6-1</strain>
    </source>
</reference>
<feature type="region of interest" description="Disordered" evidence="1">
    <location>
        <begin position="68"/>
        <end position="95"/>
    </location>
</feature>
<dbReference type="RefSeq" id="WP_072631212.1">
    <property type="nucleotide sequence ID" value="NZ_MLCB01000156.1"/>
</dbReference>
<dbReference type="Proteomes" id="UP000184514">
    <property type="component" value="Unassembled WGS sequence"/>
</dbReference>
<feature type="domain" description="Hedgehog/Intein (Hint)" evidence="2">
    <location>
        <begin position="336"/>
        <end position="473"/>
    </location>
</feature>
<evidence type="ECO:0000256" key="1">
    <source>
        <dbReference type="SAM" id="MobiDB-lite"/>
    </source>
</evidence>
<name>A0A1L9NUX4_9RHOB</name>